<evidence type="ECO:0000256" key="4">
    <source>
        <dbReference type="ARBA" id="ARBA00022989"/>
    </source>
</evidence>
<dbReference type="STRING" id="445932.Emin_0786"/>
<dbReference type="Gene3D" id="1.20.1250.20">
    <property type="entry name" value="MFS general substrate transporter like domains"/>
    <property type="match status" value="1"/>
</dbReference>
<feature type="transmembrane region" description="Helical" evidence="6">
    <location>
        <begin position="44"/>
        <end position="66"/>
    </location>
</feature>
<comment type="subcellular location">
    <subcellularLocation>
        <location evidence="1">Cell membrane</location>
        <topology evidence="1">Multi-pass membrane protein</topology>
    </subcellularLocation>
</comment>
<dbReference type="HOGENOM" id="CLU_682824_0_0_0"/>
<feature type="domain" description="Major facilitator superfamily (MFS) profile" evidence="7">
    <location>
        <begin position="6"/>
        <end position="401"/>
    </location>
</feature>
<evidence type="ECO:0000259" key="7">
    <source>
        <dbReference type="PROSITE" id="PS50850"/>
    </source>
</evidence>
<organism evidence="8 9">
    <name type="scientific">Elusimicrobium minutum (strain Pei191)</name>
    <dbReference type="NCBI Taxonomy" id="445932"/>
    <lineage>
        <taxon>Bacteria</taxon>
        <taxon>Pseudomonadati</taxon>
        <taxon>Elusimicrobiota</taxon>
        <taxon>Elusimicrobia</taxon>
        <taxon>Elusimicrobiales</taxon>
        <taxon>Elusimicrobiaceae</taxon>
        <taxon>Elusimicrobium</taxon>
    </lineage>
</organism>
<evidence type="ECO:0000256" key="5">
    <source>
        <dbReference type="ARBA" id="ARBA00023136"/>
    </source>
</evidence>
<evidence type="ECO:0000313" key="8">
    <source>
        <dbReference type="EMBL" id="ACC98341.1"/>
    </source>
</evidence>
<dbReference type="InterPro" id="IPR036259">
    <property type="entry name" value="MFS_trans_sf"/>
</dbReference>
<dbReference type="PANTHER" id="PTHR23513">
    <property type="entry name" value="INTEGRAL MEMBRANE EFFLUX PROTEIN-RELATED"/>
    <property type="match status" value="1"/>
</dbReference>
<dbReference type="RefSeq" id="WP_012414956.1">
    <property type="nucleotide sequence ID" value="NC_010644.1"/>
</dbReference>
<dbReference type="CDD" id="cd06173">
    <property type="entry name" value="MFS_MefA_like"/>
    <property type="match status" value="1"/>
</dbReference>
<feature type="transmembrane region" description="Helical" evidence="6">
    <location>
        <begin position="283"/>
        <end position="303"/>
    </location>
</feature>
<evidence type="ECO:0000256" key="1">
    <source>
        <dbReference type="ARBA" id="ARBA00004651"/>
    </source>
</evidence>
<dbReference type="AlphaFoldDB" id="B2KCU5"/>
<keyword evidence="5 6" id="KW-0472">Membrane</keyword>
<keyword evidence="3 6" id="KW-0812">Transmembrane</keyword>
<dbReference type="OrthoDB" id="7283966at2"/>
<dbReference type="KEGG" id="emi:Emin_0786"/>
<proteinExistence type="predicted"/>
<accession>B2KCU5</accession>
<dbReference type="GO" id="GO:0005886">
    <property type="term" value="C:plasma membrane"/>
    <property type="evidence" value="ECO:0007669"/>
    <property type="project" value="UniProtKB-SubCell"/>
</dbReference>
<name>B2KCU5_ELUMP</name>
<dbReference type="Pfam" id="PF07690">
    <property type="entry name" value="MFS_1"/>
    <property type="match status" value="1"/>
</dbReference>
<feature type="transmembrane region" description="Helical" evidence="6">
    <location>
        <begin position="213"/>
        <end position="234"/>
    </location>
</feature>
<reference evidence="8 9" key="1">
    <citation type="journal article" date="2009" name="Appl. Environ. Microbiol.">
        <title>Genomic analysis of 'Elusimicrobium minutum,' the first cultivated representative of the phylum 'Elusimicrobia' (formerly termite group 1).</title>
        <authorList>
            <person name="Herlemann D.P.R."/>
            <person name="Geissinger O."/>
            <person name="Ikeda-Ohtsubo W."/>
            <person name="Kunin V."/>
            <person name="Sun H."/>
            <person name="Lapidus A."/>
            <person name="Hugenholtz P."/>
            <person name="Brune A."/>
        </authorList>
    </citation>
    <scope>NUCLEOTIDE SEQUENCE [LARGE SCALE GENOMIC DNA]</scope>
    <source>
        <strain evidence="8 9">Pei191</strain>
    </source>
</reference>
<evidence type="ECO:0000256" key="2">
    <source>
        <dbReference type="ARBA" id="ARBA00022475"/>
    </source>
</evidence>
<dbReference type="SUPFAM" id="SSF103473">
    <property type="entry name" value="MFS general substrate transporter"/>
    <property type="match status" value="1"/>
</dbReference>
<dbReference type="EMBL" id="CP001055">
    <property type="protein sequence ID" value="ACC98341.1"/>
    <property type="molecule type" value="Genomic_DNA"/>
</dbReference>
<dbReference type="PANTHER" id="PTHR23513:SF6">
    <property type="entry name" value="MAJOR FACILITATOR SUPERFAMILY ASSOCIATED DOMAIN-CONTAINING PROTEIN"/>
    <property type="match status" value="1"/>
</dbReference>
<dbReference type="InterPro" id="IPR011701">
    <property type="entry name" value="MFS"/>
</dbReference>
<feature type="transmembrane region" description="Helical" evidence="6">
    <location>
        <begin position="254"/>
        <end position="276"/>
    </location>
</feature>
<evidence type="ECO:0000313" key="9">
    <source>
        <dbReference type="Proteomes" id="UP000001029"/>
    </source>
</evidence>
<feature type="transmembrane region" description="Helical" evidence="6">
    <location>
        <begin position="12"/>
        <end position="38"/>
    </location>
</feature>
<sequence>MASWFRINKAPLARLLTMEGSTAMARYTMVLVLPWYILSTNSGPLALGGVAFAMMMPGVFGAYTGGWAIEKLGARRTILISDICQLLCTVIIFFTAAYDFIPVYFLIFIIFLSAFCYAPGKVARTTVIPVYARYGRVSQAKAFGYREAVNGTATVIAPLIGGFVIAWFGIPVAVLVSLLFFSVAVALCLQMIKRKDRRLKYKSKSSFKRGFKYVLKHKHIFLAILFTLPFFILGTSWEVVVLPTYVNLHSYNSVFFGFLESVFGMGMLIGGLLYAAYGRKVKFKYILIINYLAYIIPILMFIINVNKATVLGATFICGIPFGAYAALMTTFLTFNTPEFMRAKILSLYISLGAVFEAAGILLIAFLINGLSFNNTMKVLIVIFCLVLSASIFVDIKSKPIRKK</sequence>
<feature type="transmembrane region" description="Helical" evidence="6">
    <location>
        <begin position="344"/>
        <end position="366"/>
    </location>
</feature>
<evidence type="ECO:0000256" key="6">
    <source>
        <dbReference type="SAM" id="Phobius"/>
    </source>
</evidence>
<feature type="transmembrane region" description="Helical" evidence="6">
    <location>
        <begin position="104"/>
        <end position="127"/>
    </location>
</feature>
<feature type="transmembrane region" description="Helical" evidence="6">
    <location>
        <begin position="378"/>
        <end position="395"/>
    </location>
</feature>
<dbReference type="PROSITE" id="PS50850">
    <property type="entry name" value="MFS"/>
    <property type="match status" value="1"/>
</dbReference>
<dbReference type="InterPro" id="IPR020846">
    <property type="entry name" value="MFS_dom"/>
</dbReference>
<keyword evidence="4 6" id="KW-1133">Transmembrane helix</keyword>
<gene>
    <name evidence="8" type="ordered locus">Emin_0786</name>
</gene>
<protein>
    <submittedName>
        <fullName evidence="8">Major facilitator superfamily MFS_1</fullName>
    </submittedName>
</protein>
<evidence type="ECO:0000256" key="3">
    <source>
        <dbReference type="ARBA" id="ARBA00022692"/>
    </source>
</evidence>
<dbReference type="GO" id="GO:0022857">
    <property type="term" value="F:transmembrane transporter activity"/>
    <property type="evidence" value="ECO:0007669"/>
    <property type="project" value="InterPro"/>
</dbReference>
<keyword evidence="9" id="KW-1185">Reference proteome</keyword>
<feature type="transmembrane region" description="Helical" evidence="6">
    <location>
        <begin position="174"/>
        <end position="192"/>
    </location>
</feature>
<feature type="transmembrane region" description="Helical" evidence="6">
    <location>
        <begin position="148"/>
        <end position="168"/>
    </location>
</feature>
<feature type="transmembrane region" description="Helical" evidence="6">
    <location>
        <begin position="309"/>
        <end position="332"/>
    </location>
</feature>
<dbReference type="Proteomes" id="UP000001029">
    <property type="component" value="Chromosome"/>
</dbReference>
<feature type="transmembrane region" description="Helical" evidence="6">
    <location>
        <begin position="78"/>
        <end position="98"/>
    </location>
</feature>
<keyword evidence="2" id="KW-1003">Cell membrane</keyword>